<keyword evidence="5" id="KW-0964">Secreted</keyword>
<reference evidence="12" key="1">
    <citation type="submission" date="2021-02" db="EMBL/GenBank/DDBJ databases">
        <authorList>
            <person name="Nowell W R."/>
        </authorList>
    </citation>
    <scope>NUCLEOTIDE SEQUENCE</scope>
    <source>
        <strain evidence="12">Ploen Becks lab</strain>
    </source>
</reference>
<organism evidence="12 13">
    <name type="scientific">Brachionus calyciflorus</name>
    <dbReference type="NCBI Taxonomy" id="104777"/>
    <lineage>
        <taxon>Eukaryota</taxon>
        <taxon>Metazoa</taxon>
        <taxon>Spiralia</taxon>
        <taxon>Gnathifera</taxon>
        <taxon>Rotifera</taxon>
        <taxon>Eurotatoria</taxon>
        <taxon>Monogononta</taxon>
        <taxon>Pseudotrocha</taxon>
        <taxon>Ploima</taxon>
        <taxon>Brachionidae</taxon>
        <taxon>Brachionus</taxon>
    </lineage>
</organism>
<dbReference type="InterPro" id="IPR022272">
    <property type="entry name" value="Lipocalin_CS"/>
</dbReference>
<comment type="subcellular location">
    <subcellularLocation>
        <location evidence="1">Secreted</location>
    </subcellularLocation>
</comment>
<dbReference type="PRINTS" id="PR01273">
    <property type="entry name" value="INVTBRTCOLOR"/>
</dbReference>
<dbReference type="GO" id="GO:0005737">
    <property type="term" value="C:cytoplasm"/>
    <property type="evidence" value="ECO:0007669"/>
    <property type="project" value="TreeGrafter"/>
</dbReference>
<dbReference type="PRINTS" id="PR00179">
    <property type="entry name" value="LIPOCALIN"/>
</dbReference>
<dbReference type="PANTHER" id="PTHR10612:SF34">
    <property type="entry name" value="APOLIPOPROTEIN D"/>
    <property type="match status" value="1"/>
</dbReference>
<accession>A0A813SAB9</accession>
<evidence type="ECO:0000256" key="4">
    <source>
        <dbReference type="ARBA" id="ARBA00022448"/>
    </source>
</evidence>
<evidence type="ECO:0000256" key="7">
    <source>
        <dbReference type="ARBA" id="ARBA00023121"/>
    </source>
</evidence>
<evidence type="ECO:0000256" key="10">
    <source>
        <dbReference type="PIRNR" id="PIRNR036893"/>
    </source>
</evidence>
<dbReference type="Gene3D" id="2.40.128.20">
    <property type="match status" value="1"/>
</dbReference>
<protein>
    <recommendedName>
        <fullName evidence="3">Apolipoprotein D</fullName>
    </recommendedName>
</protein>
<sequence>MLVIFLISALISNSIFGVRGDIYGFSFGVACPESPVISDFDANKYVGKWYEIERIPMIFERGLECVTAEYNLLEDGSISVKNSGVKKNGKKSSVDGIASLPNPETQPNMFYVDFRNKGKHSERKNEANYHIWATDYENYSLVYSCNVYAGFIKFEAAWILAREKKLNEEIITELKEKLTEKGVHIEKLKPVSQHC</sequence>
<dbReference type="PANTHER" id="PTHR10612">
    <property type="entry name" value="APOLIPOPROTEIN D"/>
    <property type="match status" value="1"/>
</dbReference>
<evidence type="ECO:0000256" key="8">
    <source>
        <dbReference type="ARBA" id="ARBA00023157"/>
    </source>
</evidence>
<evidence type="ECO:0000256" key="2">
    <source>
        <dbReference type="ARBA" id="ARBA00006889"/>
    </source>
</evidence>
<evidence type="ECO:0000256" key="3">
    <source>
        <dbReference type="ARBA" id="ARBA00019890"/>
    </source>
</evidence>
<comment type="similarity">
    <text evidence="2 10">Belongs to the calycin superfamily. Lipocalin family.</text>
</comment>
<feature type="domain" description="Lipocalin/cytosolic fatty-acid binding" evidence="11">
    <location>
        <begin position="41"/>
        <end position="193"/>
    </location>
</feature>
<proteinExistence type="inferred from homology"/>
<evidence type="ECO:0000313" key="12">
    <source>
        <dbReference type="EMBL" id="CAF0792368.1"/>
    </source>
</evidence>
<dbReference type="PROSITE" id="PS00213">
    <property type="entry name" value="LIPOCALIN"/>
    <property type="match status" value="1"/>
</dbReference>
<keyword evidence="4" id="KW-0813">Transport</keyword>
<dbReference type="PIRSF" id="PIRSF036893">
    <property type="entry name" value="Lipocalin_ApoD"/>
    <property type="match status" value="1"/>
</dbReference>
<keyword evidence="8" id="KW-1015">Disulfide bond</keyword>
<evidence type="ECO:0000256" key="1">
    <source>
        <dbReference type="ARBA" id="ARBA00004613"/>
    </source>
</evidence>
<dbReference type="GO" id="GO:0031409">
    <property type="term" value="F:pigment binding"/>
    <property type="evidence" value="ECO:0007669"/>
    <property type="project" value="InterPro"/>
</dbReference>
<gene>
    <name evidence="12" type="ORF">OXX778_LOCUS6037</name>
</gene>
<dbReference type="Proteomes" id="UP000663879">
    <property type="component" value="Unassembled WGS sequence"/>
</dbReference>
<dbReference type="CDD" id="cd19437">
    <property type="entry name" value="lipocalin_apoD-like"/>
    <property type="match status" value="1"/>
</dbReference>
<dbReference type="GO" id="GO:0008289">
    <property type="term" value="F:lipid binding"/>
    <property type="evidence" value="ECO:0007669"/>
    <property type="project" value="UniProtKB-KW"/>
</dbReference>
<keyword evidence="7" id="KW-0446">Lipid-binding</keyword>
<evidence type="ECO:0000313" key="13">
    <source>
        <dbReference type="Proteomes" id="UP000663879"/>
    </source>
</evidence>
<dbReference type="GO" id="GO:0005576">
    <property type="term" value="C:extracellular region"/>
    <property type="evidence" value="ECO:0007669"/>
    <property type="project" value="UniProtKB-SubCell"/>
</dbReference>
<name>A0A813SAB9_9BILA</name>
<dbReference type="EMBL" id="CAJNOC010000691">
    <property type="protein sequence ID" value="CAF0792368.1"/>
    <property type="molecule type" value="Genomic_DNA"/>
</dbReference>
<feature type="chain" id="PRO_5033202538" description="Apolipoprotein D" evidence="10">
    <location>
        <begin position="18"/>
        <end position="195"/>
    </location>
</feature>
<evidence type="ECO:0000256" key="6">
    <source>
        <dbReference type="ARBA" id="ARBA00022729"/>
    </source>
</evidence>
<dbReference type="GO" id="GO:0000302">
    <property type="term" value="P:response to reactive oxygen species"/>
    <property type="evidence" value="ECO:0007669"/>
    <property type="project" value="TreeGrafter"/>
</dbReference>
<dbReference type="GO" id="GO:0006629">
    <property type="term" value="P:lipid metabolic process"/>
    <property type="evidence" value="ECO:0007669"/>
    <property type="project" value="TreeGrafter"/>
</dbReference>
<dbReference type="InterPro" id="IPR000566">
    <property type="entry name" value="Lipocln_cytosolic_FA-bd_dom"/>
</dbReference>
<dbReference type="InterPro" id="IPR012674">
    <property type="entry name" value="Calycin"/>
</dbReference>
<dbReference type="InterPro" id="IPR022271">
    <property type="entry name" value="Lipocalin_ApoD"/>
</dbReference>
<dbReference type="InterPro" id="IPR003057">
    <property type="entry name" value="Invtbrt_color"/>
</dbReference>
<dbReference type="SUPFAM" id="SSF50814">
    <property type="entry name" value="Lipocalins"/>
    <property type="match status" value="1"/>
</dbReference>
<keyword evidence="9" id="KW-0325">Glycoprotein</keyword>
<dbReference type="FunFam" id="2.40.128.20:FF:000003">
    <property type="entry name" value="Apolipoprotein D"/>
    <property type="match status" value="1"/>
</dbReference>
<dbReference type="AlphaFoldDB" id="A0A813SAB9"/>
<keyword evidence="6 10" id="KW-0732">Signal</keyword>
<dbReference type="Pfam" id="PF08212">
    <property type="entry name" value="Lipocalin_2"/>
    <property type="match status" value="1"/>
</dbReference>
<feature type="signal peptide" evidence="10">
    <location>
        <begin position="1"/>
        <end position="17"/>
    </location>
</feature>
<keyword evidence="13" id="KW-1185">Reference proteome</keyword>
<evidence type="ECO:0000256" key="5">
    <source>
        <dbReference type="ARBA" id="ARBA00022525"/>
    </source>
</evidence>
<evidence type="ECO:0000259" key="11">
    <source>
        <dbReference type="Pfam" id="PF08212"/>
    </source>
</evidence>
<dbReference type="OrthoDB" id="565904at2759"/>
<evidence type="ECO:0000256" key="9">
    <source>
        <dbReference type="ARBA" id="ARBA00023180"/>
    </source>
</evidence>
<comment type="caution">
    <text evidence="12">The sequence shown here is derived from an EMBL/GenBank/DDBJ whole genome shotgun (WGS) entry which is preliminary data.</text>
</comment>